<evidence type="ECO:0000256" key="2">
    <source>
        <dbReference type="ARBA" id="ARBA00023125"/>
    </source>
</evidence>
<dbReference type="Proteomes" id="UP000306378">
    <property type="component" value="Unassembled WGS sequence"/>
</dbReference>
<dbReference type="InterPro" id="IPR009057">
    <property type="entry name" value="Homeodomain-like_sf"/>
</dbReference>
<reference evidence="6 7" key="1">
    <citation type="submission" date="2019-05" db="EMBL/GenBank/DDBJ databases">
        <title>Genomes sequences of two Nocardia cyriacigeorgica environmental isolates, type strains Nocardia asteroides ATCC 19247 and Nocardia cyriacigeorgica DSM 44484.</title>
        <authorList>
            <person name="Vautrin F."/>
            <person name="Bergeron E."/>
            <person name="Dubost A."/>
            <person name="Abrouk D."/>
            <person name="Rodriguez Nava V."/>
            <person name="Pujic P."/>
        </authorList>
    </citation>
    <scope>NUCLEOTIDE SEQUENCE [LARGE SCALE GENOMIC DNA]</scope>
    <source>
        <strain evidence="6 7">EML 446</strain>
    </source>
</reference>
<evidence type="ECO:0000313" key="6">
    <source>
        <dbReference type="EMBL" id="TLF79116.1"/>
    </source>
</evidence>
<dbReference type="GO" id="GO:0000976">
    <property type="term" value="F:transcription cis-regulatory region binding"/>
    <property type="evidence" value="ECO:0007669"/>
    <property type="project" value="TreeGrafter"/>
</dbReference>
<protein>
    <submittedName>
        <fullName evidence="6">TetR/AcrR family transcriptional regulator</fullName>
    </submittedName>
</protein>
<dbReference type="EMBL" id="VBUT01000003">
    <property type="protein sequence ID" value="TLF79116.1"/>
    <property type="molecule type" value="Genomic_DNA"/>
</dbReference>
<dbReference type="Pfam" id="PF00440">
    <property type="entry name" value="TetR_N"/>
    <property type="match status" value="1"/>
</dbReference>
<comment type="caution">
    <text evidence="6">The sequence shown here is derived from an EMBL/GenBank/DDBJ whole genome shotgun (WGS) entry which is preliminary data.</text>
</comment>
<dbReference type="Pfam" id="PF13305">
    <property type="entry name" value="TetR_C_33"/>
    <property type="match status" value="1"/>
</dbReference>
<dbReference type="PROSITE" id="PS50977">
    <property type="entry name" value="HTH_TETR_2"/>
    <property type="match status" value="1"/>
</dbReference>
<evidence type="ECO:0000256" key="3">
    <source>
        <dbReference type="ARBA" id="ARBA00023163"/>
    </source>
</evidence>
<dbReference type="SUPFAM" id="SSF48498">
    <property type="entry name" value="Tetracyclin repressor-like, C-terminal domain"/>
    <property type="match status" value="1"/>
</dbReference>
<feature type="domain" description="HTH tetR-type" evidence="5">
    <location>
        <begin position="31"/>
        <end position="92"/>
    </location>
</feature>
<keyword evidence="2 4" id="KW-0238">DNA-binding</keyword>
<feature type="DNA-binding region" description="H-T-H motif" evidence="4">
    <location>
        <begin position="55"/>
        <end position="74"/>
    </location>
</feature>
<keyword evidence="1" id="KW-0805">Transcription regulation</keyword>
<evidence type="ECO:0000256" key="4">
    <source>
        <dbReference type="PROSITE-ProRule" id="PRU00335"/>
    </source>
</evidence>
<proteinExistence type="predicted"/>
<dbReference type="SUPFAM" id="SSF46689">
    <property type="entry name" value="Homeodomain-like"/>
    <property type="match status" value="1"/>
</dbReference>
<dbReference type="InterPro" id="IPR050109">
    <property type="entry name" value="HTH-type_TetR-like_transc_reg"/>
</dbReference>
<keyword evidence="3" id="KW-0804">Transcription</keyword>
<dbReference type="GO" id="GO:0003700">
    <property type="term" value="F:DNA-binding transcription factor activity"/>
    <property type="evidence" value="ECO:0007669"/>
    <property type="project" value="TreeGrafter"/>
</dbReference>
<dbReference type="InterPro" id="IPR036271">
    <property type="entry name" value="Tet_transcr_reg_TetR-rel_C_sf"/>
</dbReference>
<evidence type="ECO:0000259" key="5">
    <source>
        <dbReference type="PROSITE" id="PS50977"/>
    </source>
</evidence>
<dbReference type="Gene3D" id="1.10.357.10">
    <property type="entry name" value="Tetracycline Repressor, domain 2"/>
    <property type="match status" value="1"/>
</dbReference>
<dbReference type="InterPro" id="IPR025996">
    <property type="entry name" value="MT1864/Rv1816-like_C"/>
</dbReference>
<organism evidence="6 7">
    <name type="scientific">Nocardia cyriacigeorgica</name>
    <dbReference type="NCBI Taxonomy" id="135487"/>
    <lineage>
        <taxon>Bacteria</taxon>
        <taxon>Bacillati</taxon>
        <taxon>Actinomycetota</taxon>
        <taxon>Actinomycetes</taxon>
        <taxon>Mycobacteriales</taxon>
        <taxon>Nocardiaceae</taxon>
        <taxon>Nocardia</taxon>
    </lineage>
</organism>
<dbReference type="AlphaFoldDB" id="A0A5R8NU10"/>
<sequence length="223" mass="23729">MLEIVDDRGEPVPRAGKRIKGTACERAEARERLRAELLSAARSIASENGGYDSVTVRSVADRVGYTVPIVYQYFANKGALLFELVDTGFAELATQLGSALCPDAQTERGGPLAAVAAAYWDFAMADPHLYRLMHTLPGVAFGSAETPGSARTCFEVLRTAVTEEAPQLPAITYDADAAADLLWAHLHGLVGLVLDGRIKGGPERGRHLLDDLTGLFAASASSD</sequence>
<gene>
    <name evidence="6" type="ORF">FEK34_06770</name>
</gene>
<name>A0A5R8NU10_9NOCA</name>
<dbReference type="InterPro" id="IPR001647">
    <property type="entry name" value="HTH_TetR"/>
</dbReference>
<evidence type="ECO:0000313" key="7">
    <source>
        <dbReference type="Proteomes" id="UP000306378"/>
    </source>
</evidence>
<evidence type="ECO:0000256" key="1">
    <source>
        <dbReference type="ARBA" id="ARBA00023015"/>
    </source>
</evidence>
<dbReference type="PANTHER" id="PTHR30055:SF234">
    <property type="entry name" value="HTH-TYPE TRANSCRIPTIONAL REGULATOR BETI"/>
    <property type="match status" value="1"/>
</dbReference>
<accession>A0A5R8NU10</accession>
<dbReference type="PANTHER" id="PTHR30055">
    <property type="entry name" value="HTH-TYPE TRANSCRIPTIONAL REGULATOR RUTR"/>
    <property type="match status" value="1"/>
</dbReference>